<dbReference type="EMBL" id="JAPDRL010000004">
    <property type="protein sequence ID" value="KAJ9669065.1"/>
    <property type="molecule type" value="Genomic_DNA"/>
</dbReference>
<protein>
    <recommendedName>
        <fullName evidence="1">Clr5 domain-containing protein</fullName>
    </recommendedName>
</protein>
<dbReference type="Proteomes" id="UP001172684">
    <property type="component" value="Unassembled WGS sequence"/>
</dbReference>
<evidence type="ECO:0000259" key="1">
    <source>
        <dbReference type="Pfam" id="PF14420"/>
    </source>
</evidence>
<evidence type="ECO:0000313" key="3">
    <source>
        <dbReference type="Proteomes" id="UP001172684"/>
    </source>
</evidence>
<gene>
    <name evidence="2" type="ORF">H2201_000891</name>
</gene>
<sequence length="339" mass="38144">MGGGRKKAQAVSEAGKKEIIKLYKEDNKILSDVCKLMRENDDHKLVATKAQYKYWLKKWGVRKYKLKKTEKFTVDKDAECQLQGKGGVFIFDGHDMNPHLIEQSERRTVATEFPEPPTGLHDHLDLDIMQPICRLCCAAEFDGQAFSVPSAIGTGVGWRTETADSEVEHHDTQMDLPRTDPSTHTWTNDPLQYGNMFPVHSNIVDDPIGQFQHVLYLQQQALVTDSCYAPVVSTGADEWQFPTDNGMSTCTGSSHPCTYGGEFYDHASAGQSIPPSHAHPDTWTGLKAHSNMYPVNTHESNSYCSLQDQKGLATFAHQFPQDRMDNFQYDPNAAYCRYT</sequence>
<feature type="domain" description="Clr5" evidence="1">
    <location>
        <begin position="15"/>
        <end position="63"/>
    </location>
</feature>
<dbReference type="InterPro" id="IPR025676">
    <property type="entry name" value="Clr5_dom"/>
</dbReference>
<organism evidence="2 3">
    <name type="scientific">Coniosporium apollinis</name>
    <dbReference type="NCBI Taxonomy" id="61459"/>
    <lineage>
        <taxon>Eukaryota</taxon>
        <taxon>Fungi</taxon>
        <taxon>Dikarya</taxon>
        <taxon>Ascomycota</taxon>
        <taxon>Pezizomycotina</taxon>
        <taxon>Dothideomycetes</taxon>
        <taxon>Dothideomycetes incertae sedis</taxon>
        <taxon>Coniosporium</taxon>
    </lineage>
</organism>
<name>A0ABQ9P3E8_9PEZI</name>
<reference evidence="2" key="1">
    <citation type="submission" date="2022-10" db="EMBL/GenBank/DDBJ databases">
        <title>Culturing micro-colonial fungi from biological soil crusts in the Mojave desert and describing Neophaeococcomyces mojavensis, and introducing the new genera and species Taxawa tesnikishii.</title>
        <authorList>
            <person name="Kurbessoian T."/>
            <person name="Stajich J.E."/>
        </authorList>
    </citation>
    <scope>NUCLEOTIDE SEQUENCE</scope>
    <source>
        <strain evidence="2">TK_1</strain>
    </source>
</reference>
<dbReference type="Pfam" id="PF14420">
    <property type="entry name" value="Clr5"/>
    <property type="match status" value="1"/>
</dbReference>
<comment type="caution">
    <text evidence="2">The sequence shown here is derived from an EMBL/GenBank/DDBJ whole genome shotgun (WGS) entry which is preliminary data.</text>
</comment>
<proteinExistence type="predicted"/>
<accession>A0ABQ9P3E8</accession>
<keyword evidence="3" id="KW-1185">Reference proteome</keyword>
<evidence type="ECO:0000313" key="2">
    <source>
        <dbReference type="EMBL" id="KAJ9669065.1"/>
    </source>
</evidence>